<dbReference type="RefSeq" id="WP_140001484.1">
    <property type="nucleotide sequence ID" value="NZ_VFJE01000055.1"/>
</dbReference>
<dbReference type="EMBL" id="VFJE01000055">
    <property type="protein sequence ID" value="TPD67325.1"/>
    <property type="molecule type" value="Genomic_DNA"/>
</dbReference>
<accession>A0A501Q4N9</accession>
<proteinExistence type="inferred from homology"/>
<dbReference type="InterPro" id="IPR016161">
    <property type="entry name" value="Ald_DH/histidinol_DH"/>
</dbReference>
<dbReference type="InterPro" id="IPR016162">
    <property type="entry name" value="Ald_DH_N"/>
</dbReference>
<dbReference type="OrthoDB" id="9762913at2"/>
<organism evidence="5 6">
    <name type="scientific">Flavobacterium microcysteis</name>
    <dbReference type="NCBI Taxonomy" id="2596891"/>
    <lineage>
        <taxon>Bacteria</taxon>
        <taxon>Pseudomonadati</taxon>
        <taxon>Bacteroidota</taxon>
        <taxon>Flavobacteriia</taxon>
        <taxon>Flavobacteriales</taxon>
        <taxon>Flavobacteriaceae</taxon>
        <taxon>Flavobacterium</taxon>
    </lineage>
</organism>
<reference evidence="5 6" key="2">
    <citation type="submission" date="2019-06" db="EMBL/GenBank/DDBJ databases">
        <authorList>
            <person name="Seo Y."/>
        </authorList>
    </citation>
    <scope>NUCLEOTIDE SEQUENCE [LARGE SCALE GENOMIC DNA]</scope>
    <source>
        <strain evidence="5 6">MaA-Y11</strain>
    </source>
</reference>
<dbReference type="Gene3D" id="3.40.309.10">
    <property type="entry name" value="Aldehyde Dehydrogenase, Chain A, domain 2"/>
    <property type="match status" value="1"/>
</dbReference>
<dbReference type="PANTHER" id="PTHR43217:SF2">
    <property type="entry name" value="SUCCINATE-SEMIALDEHYDE DEHYDROGENASE [NADP(+)]"/>
    <property type="match status" value="1"/>
</dbReference>
<dbReference type="InterPro" id="IPR015590">
    <property type="entry name" value="Aldehyde_DH_dom"/>
</dbReference>
<dbReference type="GO" id="GO:0004030">
    <property type="term" value="F:aldehyde dehydrogenase [NAD(P)+] activity"/>
    <property type="evidence" value="ECO:0007669"/>
    <property type="project" value="InterPro"/>
</dbReference>
<dbReference type="FunFam" id="3.40.605.10:FF:000012">
    <property type="entry name" value="NAD-dependent succinate-semialdehyde dehydrogenase"/>
    <property type="match status" value="1"/>
</dbReference>
<reference evidence="5 6" key="1">
    <citation type="submission" date="2019-06" db="EMBL/GenBank/DDBJ databases">
        <title>Flavobacterium sp. MaA-Y11 from geoumgang.</title>
        <authorList>
            <person name="Jeong S."/>
        </authorList>
    </citation>
    <scope>NUCLEOTIDE SEQUENCE [LARGE SCALE GENOMIC DNA]</scope>
    <source>
        <strain evidence="5 6">MaA-Y11</strain>
    </source>
</reference>
<comment type="caution">
    <text evidence="5">The sequence shown here is derived from an EMBL/GenBank/DDBJ whole genome shotgun (WGS) entry which is preliminary data.</text>
</comment>
<dbReference type="FunFam" id="3.40.309.10:FF:000009">
    <property type="entry name" value="Aldehyde dehydrogenase A"/>
    <property type="match status" value="1"/>
</dbReference>
<dbReference type="InterPro" id="IPR044148">
    <property type="entry name" value="ALDH_GabD1-like"/>
</dbReference>
<keyword evidence="3" id="KW-0560">Oxidoreductase</keyword>
<dbReference type="InterPro" id="IPR016163">
    <property type="entry name" value="Ald_DH_C"/>
</dbReference>
<dbReference type="SUPFAM" id="SSF53720">
    <property type="entry name" value="ALDH-like"/>
    <property type="match status" value="1"/>
</dbReference>
<evidence type="ECO:0000256" key="1">
    <source>
        <dbReference type="ARBA" id="ARBA00009986"/>
    </source>
</evidence>
<evidence type="ECO:0000313" key="5">
    <source>
        <dbReference type="EMBL" id="TPD67325.1"/>
    </source>
</evidence>
<dbReference type="InterPro" id="IPR047110">
    <property type="entry name" value="GABD/Sad-like"/>
</dbReference>
<dbReference type="AlphaFoldDB" id="A0A501Q4N9"/>
<protein>
    <submittedName>
        <fullName evidence="5">NAD-dependent succinate-semialdehyde dehydrogenase</fullName>
    </submittedName>
</protein>
<evidence type="ECO:0000259" key="4">
    <source>
        <dbReference type="Pfam" id="PF00171"/>
    </source>
</evidence>
<gene>
    <name evidence="5" type="ORF">FJA49_13720</name>
</gene>
<dbReference type="Gene3D" id="3.40.605.10">
    <property type="entry name" value="Aldehyde Dehydrogenase, Chain A, domain 1"/>
    <property type="match status" value="1"/>
</dbReference>
<evidence type="ECO:0000256" key="2">
    <source>
        <dbReference type="ARBA" id="ARBA00022857"/>
    </source>
</evidence>
<evidence type="ECO:0000313" key="6">
    <source>
        <dbReference type="Proteomes" id="UP000319175"/>
    </source>
</evidence>
<keyword evidence="2" id="KW-0521">NADP</keyword>
<sequence length="456" mass="50083">MAIKTINPYNNKEIKSFEEFSVETVEKKIAQADKTYQKWKTVAIKERAELLMKVAALYRKRKEELARLITLEMGKLIAQSEAEVEMCASVYEYYAKNAADFLEDKPIEIKDGKAFVRYTPIGIILAVEPWNYPYNQVARVAAPNIMAGNVIMVKHASNVPQCAAAIEEIFREAGAEDGIYTNLFLSSSRIAKLAEDPRIVGLSLTGSEKAGASLAEAAGKNLKKSVLELGGSDPFIILEDADIEKAVKSAVKGRFGNMGQACTSSKRIIAVGKIADEFLEKFKEKITGLKVGDPMERETEVGPLSSEDAAQKIEKQVNDTVKSGAKVVLGGKRIDREGAFYEPTILTDIKPGMVAYHEEIFGPVASFYKVKDEKEAIALANDSTFGLGGSVFSENIERAVEVASQIETGMIFINEHVASRPDLPFGGTKRSGYGRELSELGIEEFVNKKLIRISNK</sequence>
<keyword evidence="6" id="KW-1185">Reference proteome</keyword>
<dbReference type="Pfam" id="PF00171">
    <property type="entry name" value="Aldedh"/>
    <property type="match status" value="1"/>
</dbReference>
<dbReference type="PANTHER" id="PTHR43217">
    <property type="entry name" value="SUCCINATE SEMIALDEHYDE DEHYDROGENASE [NAD(P)+] SAD"/>
    <property type="match status" value="1"/>
</dbReference>
<name>A0A501Q4N9_9FLAO</name>
<comment type="similarity">
    <text evidence="1">Belongs to the aldehyde dehydrogenase family.</text>
</comment>
<dbReference type="Proteomes" id="UP000319175">
    <property type="component" value="Unassembled WGS sequence"/>
</dbReference>
<dbReference type="CDD" id="cd07100">
    <property type="entry name" value="ALDH_SSADH1_GabD1"/>
    <property type="match status" value="1"/>
</dbReference>
<feature type="domain" description="Aldehyde dehydrogenase" evidence="4">
    <location>
        <begin position="3"/>
        <end position="450"/>
    </location>
</feature>
<evidence type="ECO:0000256" key="3">
    <source>
        <dbReference type="ARBA" id="ARBA00023002"/>
    </source>
</evidence>
<dbReference type="GO" id="GO:0004777">
    <property type="term" value="F:succinate-semialdehyde dehydrogenase (NAD+) activity"/>
    <property type="evidence" value="ECO:0007669"/>
    <property type="project" value="TreeGrafter"/>
</dbReference>